<name>V5EMP6_PHOLE</name>
<organism evidence="2 3">
    <name type="scientific">Photobacterium leiognathi lrivu.4.1</name>
    <dbReference type="NCBI Taxonomy" id="1248232"/>
    <lineage>
        <taxon>Bacteria</taxon>
        <taxon>Pseudomonadati</taxon>
        <taxon>Pseudomonadota</taxon>
        <taxon>Gammaproteobacteria</taxon>
        <taxon>Vibrionales</taxon>
        <taxon>Vibrionaceae</taxon>
        <taxon>Photobacterium</taxon>
    </lineage>
</organism>
<accession>V5EMP6</accession>
<dbReference type="Pfam" id="PF10881">
    <property type="entry name" value="DUF2726"/>
    <property type="match status" value="1"/>
</dbReference>
<evidence type="ECO:0000313" key="3">
    <source>
        <dbReference type="Proteomes" id="UP000030675"/>
    </source>
</evidence>
<dbReference type="Proteomes" id="UP000030675">
    <property type="component" value="Unassembled WGS sequence"/>
</dbReference>
<dbReference type="EMBL" id="DF196808">
    <property type="protein sequence ID" value="GAD28609.1"/>
    <property type="molecule type" value="Genomic_DNA"/>
</dbReference>
<feature type="domain" description="DUF2726" evidence="1">
    <location>
        <begin position="31"/>
        <end position="138"/>
    </location>
</feature>
<evidence type="ECO:0000259" key="1">
    <source>
        <dbReference type="Pfam" id="PF10881"/>
    </source>
</evidence>
<evidence type="ECO:0000313" key="2">
    <source>
        <dbReference type="EMBL" id="GAD28609.1"/>
    </source>
</evidence>
<gene>
    <name evidence="2" type="ORF">PLEI_0252</name>
</gene>
<protein>
    <recommendedName>
        <fullName evidence="1">DUF2726 domain-containing protein</fullName>
    </recommendedName>
</protein>
<dbReference type="RefSeq" id="WP_023931174.1">
    <property type="nucleotide sequence ID" value="NZ_DF196808.1"/>
</dbReference>
<proteinExistence type="predicted"/>
<dbReference type="HOGENOM" id="CLU_1314456_0_0_6"/>
<reference evidence="3" key="1">
    <citation type="submission" date="2012-12" db="EMBL/GenBank/DDBJ databases">
        <title>Genome Sequence of Photobacterium leiognathi lrivu.4.1.</title>
        <authorList>
            <person name="Urbanczyk H."/>
            <person name="Ogura Y."/>
            <person name="Hayashi T."/>
            <person name="Dunlap P.V."/>
        </authorList>
    </citation>
    <scope>NUCLEOTIDE SEQUENCE [LARGE SCALE GENOMIC DNA]</scope>
    <source>
        <strain evidence="3">lrivu.4.1</strain>
    </source>
</reference>
<dbReference type="AlphaFoldDB" id="V5EMP6"/>
<dbReference type="InterPro" id="IPR024402">
    <property type="entry name" value="DUF2726"/>
</dbReference>
<sequence>MDLITVIAVTSLILLCTLLFFRKGKYQAISELNSRAEQNFFNQLSRQLNNNYILNSKVRLADIVKTSSRNKSHSYKVSSKHVDFVITEKHTSKIICCIELDDRSHNLLSSKKRDMEKNNALSSANVKLFRIKATRNYSGQLSNIIKYVNFNENNKVDIGKVEKKIKKPSQANASLCPRCFKPTYIKVELKFPNKGKFYHQCDTCDYYEE</sequence>